<feature type="transmembrane region" description="Helical" evidence="5">
    <location>
        <begin position="300"/>
        <end position="321"/>
    </location>
</feature>
<dbReference type="HAMAP" id="MF_01350">
    <property type="entry name" value="NDH1_NuoH"/>
    <property type="match status" value="1"/>
</dbReference>
<comment type="similarity">
    <text evidence="5 6">Belongs to the complex I subunit 1 family.</text>
</comment>
<dbReference type="NCBIfam" id="NF004743">
    <property type="entry name" value="PRK06076.1-4"/>
    <property type="match status" value="1"/>
</dbReference>
<evidence type="ECO:0000256" key="2">
    <source>
        <dbReference type="ARBA" id="ARBA00022692"/>
    </source>
</evidence>
<comment type="subcellular location">
    <subcellularLocation>
        <location evidence="5 6">Cell membrane</location>
        <topology evidence="5 6">Multi-pass membrane protein</topology>
    </subcellularLocation>
    <subcellularLocation>
        <location evidence="1">Membrane</location>
        <topology evidence="1">Multi-pass membrane protein</topology>
    </subcellularLocation>
</comment>
<keyword evidence="5" id="KW-1003">Cell membrane</keyword>
<comment type="caution">
    <text evidence="8">The sequence shown here is derived from an EMBL/GenBank/DDBJ whole genome shotgun (WGS) entry which is preliminary data.</text>
</comment>
<keyword evidence="4 5" id="KW-0472">Membrane</keyword>
<comment type="catalytic activity">
    <reaction evidence="5">
        <text>a quinone + NADH + 5 H(+)(in) = a quinol + NAD(+) + 4 H(+)(out)</text>
        <dbReference type="Rhea" id="RHEA:57888"/>
        <dbReference type="ChEBI" id="CHEBI:15378"/>
        <dbReference type="ChEBI" id="CHEBI:24646"/>
        <dbReference type="ChEBI" id="CHEBI:57540"/>
        <dbReference type="ChEBI" id="CHEBI:57945"/>
        <dbReference type="ChEBI" id="CHEBI:132124"/>
    </reaction>
</comment>
<keyword evidence="3 5" id="KW-1133">Transmembrane helix</keyword>
<name>A0A3N2BAM5_9MICO</name>
<dbReference type="Proteomes" id="UP000280668">
    <property type="component" value="Unassembled WGS sequence"/>
</dbReference>
<feature type="transmembrane region" description="Helical" evidence="5">
    <location>
        <begin position="209"/>
        <end position="228"/>
    </location>
</feature>
<dbReference type="OrthoDB" id="9803734at2"/>
<evidence type="ECO:0000256" key="6">
    <source>
        <dbReference type="RuleBase" id="RU000471"/>
    </source>
</evidence>
<dbReference type="RefSeq" id="WP_123302894.1">
    <property type="nucleotide sequence ID" value="NZ_RKHK01000001.1"/>
</dbReference>
<comment type="subunit">
    <text evidence="5">NDH-1 is composed of 14 different subunits. Subunits NuoA, H, J, K, L, M, N constitute the membrane sector of the complex.</text>
</comment>
<dbReference type="Pfam" id="PF00146">
    <property type="entry name" value="NADHdh"/>
    <property type="match status" value="1"/>
</dbReference>
<keyword evidence="5" id="KW-1278">Translocase</keyword>
<dbReference type="PROSITE" id="PS00667">
    <property type="entry name" value="COMPLEX1_ND1_1"/>
    <property type="match status" value="1"/>
</dbReference>
<feature type="transmembrane region" description="Helical" evidence="5">
    <location>
        <begin position="333"/>
        <end position="355"/>
    </location>
</feature>
<gene>
    <name evidence="5" type="primary">nuoH</name>
    <name evidence="8" type="ORF">EDD31_0660</name>
</gene>
<feature type="transmembrane region" description="Helical" evidence="5">
    <location>
        <begin position="25"/>
        <end position="49"/>
    </location>
</feature>
<keyword evidence="9" id="KW-1185">Reference proteome</keyword>
<dbReference type="PANTHER" id="PTHR11432">
    <property type="entry name" value="NADH DEHYDROGENASE SUBUNIT 1"/>
    <property type="match status" value="1"/>
</dbReference>
<dbReference type="EC" id="7.1.1.-" evidence="5"/>
<keyword evidence="5" id="KW-0874">Quinone</keyword>
<keyword evidence="5" id="KW-0830">Ubiquinone</keyword>
<dbReference type="PANTHER" id="PTHR11432:SF3">
    <property type="entry name" value="NADH-UBIQUINONE OXIDOREDUCTASE CHAIN 1"/>
    <property type="match status" value="1"/>
</dbReference>
<dbReference type="EMBL" id="RKHK01000001">
    <property type="protein sequence ID" value="ROR72309.1"/>
    <property type="molecule type" value="Genomic_DNA"/>
</dbReference>
<proteinExistence type="inferred from homology"/>
<dbReference type="GO" id="GO:0005886">
    <property type="term" value="C:plasma membrane"/>
    <property type="evidence" value="ECO:0007669"/>
    <property type="project" value="UniProtKB-SubCell"/>
</dbReference>
<dbReference type="InterPro" id="IPR001694">
    <property type="entry name" value="NADH_UbQ_OxRdtase_su1/FPO"/>
</dbReference>
<sequence length="473" mass="52101">MTLGLLPMGLGSPAGPSADFSNDTWWIWIIKAVGILVFLLLSVLVAIWAERKVLGKMQTRTGPSVHGPIGLLQSLADALKLMLKEDFTLRGAHKVLYLLAPLLAAFTAFMVMAVIPFGPEVSIFGVVTPLQLTDMPVAVLYILAITALGVYGIVLGGWASNSPYPLLGSVRSSAQIISYELSMGLSLVSVFIVSGSLSTSQIVSAQSQMWWAFALLPAFLIYMVSMVGEVNRLPFDLPEAEGELVAGHMVEYSSMKFAWFFLAEYINMFNVSAIATTLFLGGWRAPWPLSQINDGMFNEGWWPLLWFVAKVWLFMFFMFWLRATLLRFRYDQFMNLGWKVLIPGALAWVVAVAILQGLQQFYGIPLTTVIGWIAGVFLVIMLVLLFWPEKKGAEEEDERDALPATPGTARRGDVLAAETEFDPFAGGYPVPPMPGQKLPPSPRQQRRERETQLAALGTGAPTTPEPQKEDDDG</sequence>
<feature type="transmembrane region" description="Helical" evidence="5">
    <location>
        <begin position="361"/>
        <end position="387"/>
    </location>
</feature>
<evidence type="ECO:0000256" key="7">
    <source>
        <dbReference type="SAM" id="MobiDB-lite"/>
    </source>
</evidence>
<dbReference type="PROSITE" id="PS00668">
    <property type="entry name" value="COMPLEX1_ND1_2"/>
    <property type="match status" value="1"/>
</dbReference>
<feature type="transmembrane region" description="Helical" evidence="5">
    <location>
        <begin position="257"/>
        <end position="280"/>
    </location>
</feature>
<organism evidence="8 9">
    <name type="scientific">Bogoriella caseilytica</name>
    <dbReference type="NCBI Taxonomy" id="56055"/>
    <lineage>
        <taxon>Bacteria</taxon>
        <taxon>Bacillati</taxon>
        <taxon>Actinomycetota</taxon>
        <taxon>Actinomycetes</taxon>
        <taxon>Micrococcales</taxon>
        <taxon>Bogoriellaceae</taxon>
        <taxon>Bogoriella</taxon>
    </lineage>
</organism>
<dbReference type="GO" id="GO:0016655">
    <property type="term" value="F:oxidoreductase activity, acting on NAD(P)H, quinone or similar compound as acceptor"/>
    <property type="evidence" value="ECO:0007669"/>
    <property type="project" value="UniProtKB-UniRule"/>
</dbReference>
<keyword evidence="5 6" id="KW-0520">NAD</keyword>
<evidence type="ECO:0000313" key="8">
    <source>
        <dbReference type="EMBL" id="ROR72309.1"/>
    </source>
</evidence>
<evidence type="ECO:0000256" key="4">
    <source>
        <dbReference type="ARBA" id="ARBA00023136"/>
    </source>
</evidence>
<dbReference type="GO" id="GO:0003954">
    <property type="term" value="F:NADH dehydrogenase activity"/>
    <property type="evidence" value="ECO:0007669"/>
    <property type="project" value="TreeGrafter"/>
</dbReference>
<evidence type="ECO:0000256" key="5">
    <source>
        <dbReference type="HAMAP-Rule" id="MF_01350"/>
    </source>
</evidence>
<feature type="transmembrane region" description="Helical" evidence="5">
    <location>
        <begin position="181"/>
        <end position="203"/>
    </location>
</feature>
<comment type="function">
    <text evidence="5">NDH-1 shuttles electrons from NADH, via FMN and iron-sulfur (Fe-S) centers, to quinones in the respiratory chain. The immediate electron acceptor for the enzyme in this species is believed to be ubiquinone. Couples the redox reaction to proton translocation (for every two electrons transferred, four hydrogen ions are translocated across the cytoplasmic membrane), and thus conserves the redox energy in a proton gradient. This subunit may bind ubiquinone.</text>
</comment>
<feature type="transmembrane region" description="Helical" evidence="5">
    <location>
        <begin position="95"/>
        <end position="118"/>
    </location>
</feature>
<accession>A0A3N2BAM5</accession>
<dbReference type="GO" id="GO:0048038">
    <property type="term" value="F:quinone binding"/>
    <property type="evidence" value="ECO:0007669"/>
    <property type="project" value="UniProtKB-KW"/>
</dbReference>
<evidence type="ECO:0000313" key="9">
    <source>
        <dbReference type="Proteomes" id="UP000280668"/>
    </source>
</evidence>
<evidence type="ECO:0000256" key="1">
    <source>
        <dbReference type="ARBA" id="ARBA00004141"/>
    </source>
</evidence>
<keyword evidence="2 5" id="KW-0812">Transmembrane</keyword>
<reference evidence="8 9" key="1">
    <citation type="submission" date="2018-11" db="EMBL/GenBank/DDBJ databases">
        <title>Sequencing the genomes of 1000 actinobacteria strains.</title>
        <authorList>
            <person name="Klenk H.-P."/>
        </authorList>
    </citation>
    <scope>NUCLEOTIDE SEQUENCE [LARGE SCALE GENOMIC DNA]</scope>
    <source>
        <strain evidence="8 9">DSM 11294</strain>
    </source>
</reference>
<dbReference type="InterPro" id="IPR018086">
    <property type="entry name" value="NADH_UbQ_OxRdtase_su1_CS"/>
</dbReference>
<feature type="region of interest" description="Disordered" evidence="7">
    <location>
        <begin position="422"/>
        <end position="473"/>
    </location>
</feature>
<dbReference type="GO" id="GO:0009060">
    <property type="term" value="P:aerobic respiration"/>
    <property type="evidence" value="ECO:0007669"/>
    <property type="project" value="TreeGrafter"/>
</dbReference>
<feature type="transmembrane region" description="Helical" evidence="5">
    <location>
        <begin position="138"/>
        <end position="160"/>
    </location>
</feature>
<protein>
    <recommendedName>
        <fullName evidence="5">NADH-quinone oxidoreductase subunit H</fullName>
        <ecNumber evidence="5">7.1.1.-</ecNumber>
    </recommendedName>
    <alternativeName>
        <fullName evidence="5">NADH dehydrogenase I subunit H</fullName>
    </alternativeName>
    <alternativeName>
        <fullName evidence="5">NDH-1 subunit H</fullName>
    </alternativeName>
</protein>
<evidence type="ECO:0000256" key="3">
    <source>
        <dbReference type="ARBA" id="ARBA00022989"/>
    </source>
</evidence>
<dbReference type="AlphaFoldDB" id="A0A3N2BAM5"/>
<dbReference type="NCBIfam" id="NF004741">
    <property type="entry name" value="PRK06076.1-2"/>
    <property type="match status" value="1"/>
</dbReference>
<feature type="compositionally biased region" description="Pro residues" evidence="7">
    <location>
        <begin position="429"/>
        <end position="442"/>
    </location>
</feature>